<dbReference type="NCBIfam" id="NF037995">
    <property type="entry name" value="TRAP_S1"/>
    <property type="match status" value="1"/>
</dbReference>
<accession>A0ABV4NX33</accession>
<sequence length="381" mass="42686">MKKINWYPAVILGLLALLVITFAALVTSRAAQGPQQHFSDTDDKELFEWKLVTTWPKNFPGLGQAPERFAKAVEQMSAGRLKIKVYGAGELVPALGVFGAVSEGAAQMGHGAAYYWKGKIPAAQFFTAVPFGLNAQEMNGWLHHGGGLELWEEIYEPFNLIPMAGGSTGVQMAGWFNKPINSVEDLQGLKMRIPGLGGEVLNRAGGTAVTIPGGELYTALQTGVIDATEWVGPYNDLAFGFHQVAEYYYYPGWHEPGSMMEFIINKKAFDKLPKDLQAIVRVAAREANQDMLDEYTARNNRALRELVEEHGVKLRRLPDDVLSHLKQINTQIMQETANKDPEFARIYKAFKDFERDVRPYHQISEEAYYQARELDNENRKD</sequence>
<dbReference type="InterPro" id="IPR026289">
    <property type="entry name" value="SBP_TakP-like"/>
</dbReference>
<evidence type="ECO:0000313" key="3">
    <source>
        <dbReference type="Proteomes" id="UP001569428"/>
    </source>
</evidence>
<dbReference type="CDD" id="cd13604">
    <property type="entry name" value="PBP2_TRAP_ketoacid_lactate_like"/>
    <property type="match status" value="1"/>
</dbReference>
<dbReference type="PIRSF" id="PIRSF039026">
    <property type="entry name" value="SiaP"/>
    <property type="match status" value="1"/>
</dbReference>
<dbReference type="PANTHER" id="PTHR33376">
    <property type="match status" value="1"/>
</dbReference>
<dbReference type="RefSeq" id="WP_371837979.1">
    <property type="nucleotide sequence ID" value="NZ_JBGMEK010000008.1"/>
</dbReference>
<name>A0ABV4NX33_9GAMM</name>
<evidence type="ECO:0000313" key="2">
    <source>
        <dbReference type="EMBL" id="MFA0810379.1"/>
    </source>
</evidence>
<keyword evidence="3" id="KW-1185">Reference proteome</keyword>
<dbReference type="InterPro" id="IPR018389">
    <property type="entry name" value="DctP_fam"/>
</dbReference>
<reference evidence="2 3" key="1">
    <citation type="submission" date="2024-08" db="EMBL/GenBank/DDBJ databases">
        <authorList>
            <person name="Ishaq N."/>
        </authorList>
    </citation>
    <scope>NUCLEOTIDE SEQUENCE [LARGE SCALE GENOMIC DNA]</scope>
    <source>
        <strain evidence="2 3">DSM 18651</strain>
    </source>
</reference>
<protein>
    <submittedName>
        <fullName evidence="2">TRAP transporter substrate-binding protein</fullName>
    </submittedName>
</protein>
<dbReference type="EMBL" id="JBGMEK010000008">
    <property type="protein sequence ID" value="MFA0810379.1"/>
    <property type="molecule type" value="Genomic_DNA"/>
</dbReference>
<dbReference type="SUPFAM" id="SSF53850">
    <property type="entry name" value="Periplasmic binding protein-like II"/>
    <property type="match status" value="1"/>
</dbReference>
<dbReference type="Gene3D" id="3.40.190.10">
    <property type="entry name" value="Periplasmic binding protein-like II"/>
    <property type="match status" value="1"/>
</dbReference>
<dbReference type="InterPro" id="IPR038404">
    <property type="entry name" value="TRAP_DctP_sf"/>
</dbReference>
<dbReference type="Pfam" id="PF03480">
    <property type="entry name" value="DctP"/>
    <property type="match status" value="1"/>
</dbReference>
<comment type="caution">
    <text evidence="2">The sequence shown here is derived from an EMBL/GenBank/DDBJ whole genome shotgun (WGS) entry which is preliminary data.</text>
</comment>
<dbReference type="Gene3D" id="3.40.190.170">
    <property type="entry name" value="Bacterial extracellular solute-binding protein, family 7"/>
    <property type="match status" value="1"/>
</dbReference>
<organism evidence="2 3">
    <name type="scientific">Microbulbifer epialgicus</name>
    <dbReference type="NCBI Taxonomy" id="393907"/>
    <lineage>
        <taxon>Bacteria</taxon>
        <taxon>Pseudomonadati</taxon>
        <taxon>Pseudomonadota</taxon>
        <taxon>Gammaproteobacteria</taxon>
        <taxon>Cellvibrionales</taxon>
        <taxon>Microbulbiferaceae</taxon>
        <taxon>Microbulbifer</taxon>
    </lineage>
</organism>
<dbReference type="PANTHER" id="PTHR33376:SF5">
    <property type="entry name" value="EXTRACYTOPLASMIC SOLUTE RECEPTOR PROTEIN"/>
    <property type="match status" value="1"/>
</dbReference>
<keyword evidence="1" id="KW-0732">Signal</keyword>
<gene>
    <name evidence="2" type="ORF">ACCI49_05545</name>
</gene>
<evidence type="ECO:0000256" key="1">
    <source>
        <dbReference type="ARBA" id="ARBA00022729"/>
    </source>
</evidence>
<dbReference type="Proteomes" id="UP001569428">
    <property type="component" value="Unassembled WGS sequence"/>
</dbReference>
<proteinExistence type="predicted"/>